<gene>
    <name evidence="1" type="ORF">SS1G_09218</name>
</gene>
<dbReference type="RefSeq" id="XP_001589497.1">
    <property type="nucleotide sequence ID" value="XM_001589447.1"/>
</dbReference>
<keyword evidence="2" id="KW-1185">Reference proteome</keyword>
<reference evidence="2" key="1">
    <citation type="journal article" date="2011" name="PLoS Genet.">
        <title>Genomic analysis of the necrotrophic fungal pathogens Sclerotinia sclerotiorum and Botrytis cinerea.</title>
        <authorList>
            <person name="Amselem J."/>
            <person name="Cuomo C.A."/>
            <person name="van Kan J.A."/>
            <person name="Viaud M."/>
            <person name="Benito E.P."/>
            <person name="Couloux A."/>
            <person name="Coutinho P.M."/>
            <person name="de Vries R.P."/>
            <person name="Dyer P.S."/>
            <person name="Fillinger S."/>
            <person name="Fournier E."/>
            <person name="Gout L."/>
            <person name="Hahn M."/>
            <person name="Kohn L."/>
            <person name="Lapalu N."/>
            <person name="Plummer K.M."/>
            <person name="Pradier J.M."/>
            <person name="Quevillon E."/>
            <person name="Sharon A."/>
            <person name="Simon A."/>
            <person name="ten Have A."/>
            <person name="Tudzynski B."/>
            <person name="Tudzynski P."/>
            <person name="Wincker P."/>
            <person name="Andrew M."/>
            <person name="Anthouard V."/>
            <person name="Beever R.E."/>
            <person name="Beffa R."/>
            <person name="Benoit I."/>
            <person name="Bouzid O."/>
            <person name="Brault B."/>
            <person name="Chen Z."/>
            <person name="Choquer M."/>
            <person name="Collemare J."/>
            <person name="Cotton P."/>
            <person name="Danchin E.G."/>
            <person name="Da Silva C."/>
            <person name="Gautier A."/>
            <person name="Giraud C."/>
            <person name="Giraud T."/>
            <person name="Gonzalez C."/>
            <person name="Grossetete S."/>
            <person name="Guldener U."/>
            <person name="Henrissat B."/>
            <person name="Howlett B.J."/>
            <person name="Kodira C."/>
            <person name="Kretschmer M."/>
            <person name="Lappartient A."/>
            <person name="Leroch M."/>
            <person name="Levis C."/>
            <person name="Mauceli E."/>
            <person name="Neuveglise C."/>
            <person name="Oeser B."/>
            <person name="Pearson M."/>
            <person name="Poulain J."/>
            <person name="Poussereau N."/>
            <person name="Quesneville H."/>
            <person name="Rascle C."/>
            <person name="Schumacher J."/>
            <person name="Segurens B."/>
            <person name="Sexton A."/>
            <person name="Silva E."/>
            <person name="Sirven C."/>
            <person name="Soanes D.M."/>
            <person name="Talbot N.J."/>
            <person name="Templeton M."/>
            <person name="Yandava C."/>
            <person name="Yarden O."/>
            <person name="Zeng Q."/>
            <person name="Rollins J.A."/>
            <person name="Lebrun M.H."/>
            <person name="Dickman M."/>
        </authorList>
    </citation>
    <scope>NUCLEOTIDE SEQUENCE [LARGE SCALE GENOMIC DNA]</scope>
    <source>
        <strain evidence="2">ATCC 18683 / 1980 / Ss-1</strain>
    </source>
</reference>
<dbReference type="KEGG" id="ssl:SS1G_09218"/>
<evidence type="ECO:0000313" key="1">
    <source>
        <dbReference type="EMBL" id="EDN93352.1"/>
    </source>
</evidence>
<dbReference type="HOGENOM" id="CLU_2347976_0_0_1"/>
<accession>A7EV60</accession>
<dbReference type="EMBL" id="CH476633">
    <property type="protein sequence ID" value="EDN93352.1"/>
    <property type="molecule type" value="Genomic_DNA"/>
</dbReference>
<dbReference type="AlphaFoldDB" id="A7EV60"/>
<dbReference type="Proteomes" id="UP000001312">
    <property type="component" value="Unassembled WGS sequence"/>
</dbReference>
<organism evidence="1 2">
    <name type="scientific">Sclerotinia sclerotiorum (strain ATCC 18683 / 1980 / Ss-1)</name>
    <name type="common">White mold</name>
    <name type="synonym">Whetzelinia sclerotiorum</name>
    <dbReference type="NCBI Taxonomy" id="665079"/>
    <lineage>
        <taxon>Eukaryota</taxon>
        <taxon>Fungi</taxon>
        <taxon>Dikarya</taxon>
        <taxon>Ascomycota</taxon>
        <taxon>Pezizomycotina</taxon>
        <taxon>Leotiomycetes</taxon>
        <taxon>Helotiales</taxon>
        <taxon>Sclerotiniaceae</taxon>
        <taxon>Sclerotinia</taxon>
    </lineage>
</organism>
<name>A7EV60_SCLS1</name>
<evidence type="ECO:0000313" key="2">
    <source>
        <dbReference type="Proteomes" id="UP000001312"/>
    </source>
</evidence>
<dbReference type="GeneID" id="5486012"/>
<dbReference type="InParanoid" id="A7EV60"/>
<proteinExistence type="predicted"/>
<sequence>MEGRHQNIEERYGFVAPLDANDSSGIRPNVEMNNTLLKNHVILGLRTRGGHGRAIFMVPRIYIGGEKRLINVEYIQDNAMQQRTRTCVAKKHTTPKF</sequence>
<protein>
    <submittedName>
        <fullName evidence="1">Uncharacterized protein</fullName>
    </submittedName>
</protein>